<dbReference type="EMBL" id="UOFL01000032">
    <property type="protein sequence ID" value="VAW71822.1"/>
    <property type="molecule type" value="Genomic_DNA"/>
</dbReference>
<dbReference type="InterPro" id="IPR013597">
    <property type="entry name" value="Mat_intron_G2"/>
</dbReference>
<protein>
    <recommendedName>
        <fullName evidence="1">Group II intron maturase-specific domain-containing protein</fullName>
    </recommendedName>
</protein>
<dbReference type="Pfam" id="PF08388">
    <property type="entry name" value="GIIM"/>
    <property type="match status" value="1"/>
</dbReference>
<evidence type="ECO:0000259" key="1">
    <source>
        <dbReference type="Pfam" id="PF08388"/>
    </source>
</evidence>
<name>A0A3B0Y916_9ZZZZ</name>
<dbReference type="AlphaFoldDB" id="A0A3B0Y916"/>
<evidence type="ECO:0000313" key="2">
    <source>
        <dbReference type="EMBL" id="VAW71822.1"/>
    </source>
</evidence>
<organism evidence="2">
    <name type="scientific">hydrothermal vent metagenome</name>
    <dbReference type="NCBI Taxonomy" id="652676"/>
    <lineage>
        <taxon>unclassified sequences</taxon>
        <taxon>metagenomes</taxon>
        <taxon>ecological metagenomes</taxon>
    </lineage>
</organism>
<accession>A0A3B0Y916</accession>
<proteinExistence type="predicted"/>
<feature type="domain" description="Group II intron maturase-specific" evidence="1">
    <location>
        <begin position="2"/>
        <end position="50"/>
    </location>
</feature>
<sequence length="50" mass="6078">MRGHKLATIITDLKKPLLGWKAYFDLSEGLSPLRDIDQWIRRKLRCYFWK</sequence>
<reference evidence="2" key="1">
    <citation type="submission" date="2018-06" db="EMBL/GenBank/DDBJ databases">
        <authorList>
            <person name="Zhirakovskaya E."/>
        </authorList>
    </citation>
    <scope>NUCLEOTIDE SEQUENCE</scope>
</reference>
<feature type="non-terminal residue" evidence="2">
    <location>
        <position position="50"/>
    </location>
</feature>
<gene>
    <name evidence="2" type="ORF">MNBD_GAMMA12-861</name>
</gene>